<evidence type="ECO:0000313" key="1">
    <source>
        <dbReference type="EMBL" id="OBZ72015.1"/>
    </source>
</evidence>
<evidence type="ECO:0000313" key="2">
    <source>
        <dbReference type="Proteomes" id="UP000092993"/>
    </source>
</evidence>
<protein>
    <submittedName>
        <fullName evidence="1">Uncharacterized protein</fullName>
    </submittedName>
</protein>
<gene>
    <name evidence="1" type="ORF">A0H81_07996</name>
</gene>
<name>A0A1C7M502_GRIFR</name>
<proteinExistence type="predicted"/>
<dbReference type="Proteomes" id="UP000092993">
    <property type="component" value="Unassembled WGS sequence"/>
</dbReference>
<dbReference type="EMBL" id="LUGG01000009">
    <property type="protein sequence ID" value="OBZ72015.1"/>
    <property type="molecule type" value="Genomic_DNA"/>
</dbReference>
<reference evidence="1 2" key="1">
    <citation type="submission" date="2016-03" db="EMBL/GenBank/DDBJ databases">
        <title>Whole genome sequencing of Grifola frondosa 9006-11.</title>
        <authorList>
            <person name="Min B."/>
            <person name="Park H."/>
            <person name="Kim J.-G."/>
            <person name="Cho H."/>
            <person name="Oh Y.-L."/>
            <person name="Kong W.-S."/>
            <person name="Choi I.-G."/>
        </authorList>
    </citation>
    <scope>NUCLEOTIDE SEQUENCE [LARGE SCALE GENOMIC DNA]</scope>
    <source>
        <strain evidence="1 2">9006-11</strain>
    </source>
</reference>
<keyword evidence="2" id="KW-1185">Reference proteome</keyword>
<comment type="caution">
    <text evidence="1">The sequence shown here is derived from an EMBL/GenBank/DDBJ whole genome shotgun (WGS) entry which is preliminary data.</text>
</comment>
<dbReference type="AlphaFoldDB" id="A0A1C7M502"/>
<accession>A0A1C7M502</accession>
<sequence>MDTDGESSLCAHITYTLQDGSGKATMLKKYKTAIIWRAQQTQRNTYSNKRRKIALQPVALARRPCRGRSYVSIAHTPAAGKMHT</sequence>
<organism evidence="1 2">
    <name type="scientific">Grifola frondosa</name>
    <name type="common">Maitake</name>
    <name type="synonym">Polyporus frondosus</name>
    <dbReference type="NCBI Taxonomy" id="5627"/>
    <lineage>
        <taxon>Eukaryota</taxon>
        <taxon>Fungi</taxon>
        <taxon>Dikarya</taxon>
        <taxon>Basidiomycota</taxon>
        <taxon>Agaricomycotina</taxon>
        <taxon>Agaricomycetes</taxon>
        <taxon>Polyporales</taxon>
        <taxon>Grifolaceae</taxon>
        <taxon>Grifola</taxon>
    </lineage>
</organism>